<evidence type="ECO:0000256" key="4">
    <source>
        <dbReference type="ARBA" id="ARBA00022989"/>
    </source>
</evidence>
<keyword evidence="3 7" id="KW-0812">Transmembrane</keyword>
<dbReference type="PANTHER" id="PTHR30572:SF4">
    <property type="entry name" value="ABC TRANSPORTER PERMEASE YTRF"/>
    <property type="match status" value="1"/>
</dbReference>
<keyword evidence="11" id="KW-1185">Reference proteome</keyword>
<feature type="transmembrane region" description="Helical" evidence="7">
    <location>
        <begin position="282"/>
        <end position="309"/>
    </location>
</feature>
<feature type="domain" description="MacB-like periplasmic core" evidence="9">
    <location>
        <begin position="51"/>
        <end position="249"/>
    </location>
</feature>
<dbReference type="EMBL" id="MWIP01000005">
    <property type="protein sequence ID" value="KAF1686660.1"/>
    <property type="molecule type" value="Genomic_DNA"/>
</dbReference>
<dbReference type="Pfam" id="PF02687">
    <property type="entry name" value="FtsX"/>
    <property type="match status" value="1"/>
</dbReference>
<dbReference type="InterPro" id="IPR050250">
    <property type="entry name" value="Macrolide_Exporter_MacB"/>
</dbReference>
<organism evidence="10 11">
    <name type="scientific">Pseudoxanthomonas broegbernensis</name>
    <dbReference type="NCBI Taxonomy" id="83619"/>
    <lineage>
        <taxon>Bacteria</taxon>
        <taxon>Pseudomonadati</taxon>
        <taxon>Pseudomonadota</taxon>
        <taxon>Gammaproteobacteria</taxon>
        <taxon>Lysobacterales</taxon>
        <taxon>Lysobacteraceae</taxon>
        <taxon>Pseudoxanthomonas</taxon>
    </lineage>
</organism>
<dbReference type="Proteomes" id="UP000462066">
    <property type="component" value="Unassembled WGS sequence"/>
</dbReference>
<name>A0A7V8K7B1_9GAMM</name>
<dbReference type="InterPro" id="IPR003838">
    <property type="entry name" value="ABC3_permease_C"/>
</dbReference>
<evidence type="ECO:0000256" key="3">
    <source>
        <dbReference type="ARBA" id="ARBA00022692"/>
    </source>
</evidence>
<protein>
    <submittedName>
        <fullName evidence="10">ABC transporter permease</fullName>
    </submittedName>
</protein>
<sequence length="407" mass="43837">MEIRPILSTLRKNQIATALIVLEIALSCAILCNALFLVSQRLDNIGQPSGIAESELLQIRLGGIGSRADADARTAEDLAALRAIPGVASATVANQVPFHGHGSNTVLSLSPDQVNPTLSAAKYDTHPGLLDTFGLRLVAGRDFLADEYEDGSKLYQMEDLSGVRGTIIVSASAARRLFPEQGAVGRTVYLGTIPLTIVGVVDTLARPGVMDGNTSHSVVFPVRLNYDNGGLYLLRVADPARRDEILEQAVAALERIDPDRLVQERRSYEEVRNGYFRNDREMIGLLVTVTLALLLVTALGIAGLANFWVQQRTRQIGVRRALGATRAQITRYFQTENFLIVGAGIALGMLLAFALNQWLMGHYELPRLPLQYLPAGAAALWAIGQVAVFGPARKAAGVPPAIATRGL</sequence>
<evidence type="ECO:0000256" key="6">
    <source>
        <dbReference type="ARBA" id="ARBA00038076"/>
    </source>
</evidence>
<evidence type="ECO:0000256" key="1">
    <source>
        <dbReference type="ARBA" id="ARBA00004651"/>
    </source>
</evidence>
<evidence type="ECO:0000259" key="9">
    <source>
        <dbReference type="Pfam" id="PF12704"/>
    </source>
</evidence>
<comment type="similarity">
    <text evidence="6">Belongs to the ABC-4 integral membrane protein family.</text>
</comment>
<feature type="transmembrane region" description="Helical" evidence="7">
    <location>
        <begin position="372"/>
        <end position="390"/>
    </location>
</feature>
<dbReference type="GO" id="GO:0022857">
    <property type="term" value="F:transmembrane transporter activity"/>
    <property type="evidence" value="ECO:0007669"/>
    <property type="project" value="TreeGrafter"/>
</dbReference>
<dbReference type="Pfam" id="PF12704">
    <property type="entry name" value="MacB_PCD"/>
    <property type="match status" value="1"/>
</dbReference>
<evidence type="ECO:0000256" key="5">
    <source>
        <dbReference type="ARBA" id="ARBA00023136"/>
    </source>
</evidence>
<comment type="subcellular location">
    <subcellularLocation>
        <location evidence="1">Cell membrane</location>
        <topology evidence="1">Multi-pass membrane protein</topology>
    </subcellularLocation>
</comment>
<evidence type="ECO:0000313" key="11">
    <source>
        <dbReference type="Proteomes" id="UP000462066"/>
    </source>
</evidence>
<proteinExistence type="inferred from homology"/>
<gene>
    <name evidence="10" type="ORF">B1992_07065</name>
</gene>
<evidence type="ECO:0000313" key="10">
    <source>
        <dbReference type="EMBL" id="KAF1686660.1"/>
    </source>
</evidence>
<keyword evidence="5 7" id="KW-0472">Membrane</keyword>
<feature type="domain" description="ABC3 transporter permease C-terminal" evidence="8">
    <location>
        <begin position="289"/>
        <end position="399"/>
    </location>
</feature>
<evidence type="ECO:0000256" key="2">
    <source>
        <dbReference type="ARBA" id="ARBA00022475"/>
    </source>
</evidence>
<evidence type="ECO:0000256" key="7">
    <source>
        <dbReference type="SAM" id="Phobius"/>
    </source>
</evidence>
<dbReference type="AlphaFoldDB" id="A0A7V8K7B1"/>
<accession>A0A7V8K7B1</accession>
<dbReference type="InterPro" id="IPR025857">
    <property type="entry name" value="MacB_PCD"/>
</dbReference>
<feature type="transmembrane region" description="Helical" evidence="7">
    <location>
        <begin position="338"/>
        <end position="360"/>
    </location>
</feature>
<evidence type="ECO:0000259" key="8">
    <source>
        <dbReference type="Pfam" id="PF02687"/>
    </source>
</evidence>
<comment type="caution">
    <text evidence="10">The sequence shown here is derived from an EMBL/GenBank/DDBJ whole genome shotgun (WGS) entry which is preliminary data.</text>
</comment>
<dbReference type="RefSeq" id="WP_162310777.1">
    <property type="nucleotide sequence ID" value="NZ_JACHGU010000001.1"/>
</dbReference>
<dbReference type="PANTHER" id="PTHR30572">
    <property type="entry name" value="MEMBRANE COMPONENT OF TRANSPORTER-RELATED"/>
    <property type="match status" value="1"/>
</dbReference>
<reference evidence="10 11" key="1">
    <citation type="submission" date="2017-10" db="EMBL/GenBank/DDBJ databases">
        <title>Whole genome sequencing of Pseudoxanthomonas broegbernensis DSM 12573(T).</title>
        <authorList>
            <person name="Kumar S."/>
            <person name="Bansal K."/>
            <person name="Kaur A."/>
            <person name="Patil P."/>
            <person name="Sharma S."/>
            <person name="Patil P.B."/>
        </authorList>
    </citation>
    <scope>NUCLEOTIDE SEQUENCE [LARGE SCALE GENOMIC DNA]</scope>
    <source>
        <strain evidence="10 11">DSM 12573</strain>
    </source>
</reference>
<feature type="transmembrane region" description="Helical" evidence="7">
    <location>
        <begin position="15"/>
        <end position="38"/>
    </location>
</feature>
<dbReference type="GO" id="GO:0005886">
    <property type="term" value="C:plasma membrane"/>
    <property type="evidence" value="ECO:0007669"/>
    <property type="project" value="UniProtKB-SubCell"/>
</dbReference>
<keyword evidence="4 7" id="KW-1133">Transmembrane helix</keyword>
<keyword evidence="2" id="KW-1003">Cell membrane</keyword>